<protein>
    <recommendedName>
        <fullName evidence="3">Histidine kinase/HSP90-like ATPase domain-containing protein</fullName>
    </recommendedName>
</protein>
<evidence type="ECO:0000313" key="2">
    <source>
        <dbReference type="Proteomes" id="UP000035050"/>
    </source>
</evidence>
<dbReference type="OrthoDB" id="2041081at2"/>
<dbReference type="SUPFAM" id="SSF55874">
    <property type="entry name" value="ATPase domain of HSP90 chaperone/DNA topoisomerase II/histidine kinase"/>
    <property type="match status" value="1"/>
</dbReference>
<name>A0A0G3IH47_9BURK</name>
<dbReference type="PATRIC" id="fig|573737.6.peg.2403"/>
<dbReference type="KEGG" id="pox:MB84_25865"/>
<sequence>MTLDIHGGLKNTAINTSDYIVFEEMLSNAIDSYLIRQNAEKEAPPFSVEIRVEIVSTSLFDDGFDVEICCTDNGAGFGEEQVKAFITKDSTYKDRLKIQGIGKCKGAGRIQFFHHFERLSLDSVFRHGDDIRRRTLNIESATREVSRESFAEESALGADLYTTVTLRRRRTAASIGDARSERGATPDTFSCGGIADHLYTSFLQRLIVLRGLIGDFTIKIASTCSGKTETATIAGNDLPTPLETLSLPLICEHGKGAQPTSTLEITRYSFLASKFPSFQHEVALCANSAIVQQLTKRYLKSASDRHKPIDGNFELILVESPLLEERVNLQRDGFDIPAECGTTEDLDGQFSLDDVIDSLEDYVYGIITPKDFDRDALVRATEVKFGITQQMLEGG</sequence>
<dbReference type="RefSeq" id="WP_046290723.1">
    <property type="nucleotide sequence ID" value="NZ_CP011253.3"/>
</dbReference>
<dbReference type="AlphaFoldDB" id="A0A0G3IH47"/>
<dbReference type="Gene3D" id="3.30.565.10">
    <property type="entry name" value="Histidine kinase-like ATPase, C-terminal domain"/>
    <property type="match status" value="1"/>
</dbReference>
<dbReference type="InterPro" id="IPR036890">
    <property type="entry name" value="HATPase_C_sf"/>
</dbReference>
<proteinExistence type="predicted"/>
<accession>A0A0G3IH47</accession>
<dbReference type="Proteomes" id="UP000035050">
    <property type="component" value="Chromosome"/>
</dbReference>
<gene>
    <name evidence="1" type="ORF">MB84_25865</name>
</gene>
<reference evidence="1" key="1">
    <citation type="submission" date="2016-06" db="EMBL/GenBank/DDBJ databases">
        <title>Pandoraea oxalativorans DSM 23570 Genome Sequencing.</title>
        <authorList>
            <person name="Ee R."/>
            <person name="Lim Y.-L."/>
            <person name="Yong D."/>
            <person name="Yin W.-F."/>
            <person name="Chan K.-G."/>
        </authorList>
    </citation>
    <scope>NUCLEOTIDE SEQUENCE</scope>
    <source>
        <strain evidence="1">DSM 23570</strain>
    </source>
</reference>
<evidence type="ECO:0008006" key="3">
    <source>
        <dbReference type="Google" id="ProtNLM"/>
    </source>
</evidence>
<dbReference type="EMBL" id="CP011253">
    <property type="protein sequence ID" value="AKK23922.1"/>
    <property type="molecule type" value="Genomic_DNA"/>
</dbReference>
<keyword evidence="2" id="KW-1185">Reference proteome</keyword>
<organism evidence="1 2">
    <name type="scientific">Pandoraea oxalativorans</name>
    <dbReference type="NCBI Taxonomy" id="573737"/>
    <lineage>
        <taxon>Bacteria</taxon>
        <taxon>Pseudomonadati</taxon>
        <taxon>Pseudomonadota</taxon>
        <taxon>Betaproteobacteria</taxon>
        <taxon>Burkholderiales</taxon>
        <taxon>Burkholderiaceae</taxon>
        <taxon>Pandoraea</taxon>
    </lineage>
</organism>
<evidence type="ECO:0000313" key="1">
    <source>
        <dbReference type="EMBL" id="AKK23922.1"/>
    </source>
</evidence>